<dbReference type="AlphaFoldDB" id="A0A391NL55"/>
<keyword evidence="2" id="KW-1185">Reference proteome</keyword>
<reference evidence="1 2" key="1">
    <citation type="journal article" date="2018" name="PLoS ONE">
        <title>The draft genome of Kipferlia bialata reveals reductive genome evolution in fornicate parasites.</title>
        <authorList>
            <person name="Tanifuji G."/>
            <person name="Takabayashi S."/>
            <person name="Kume K."/>
            <person name="Takagi M."/>
            <person name="Nakayama T."/>
            <person name="Kamikawa R."/>
            <person name="Inagaki Y."/>
            <person name="Hashimoto T."/>
        </authorList>
    </citation>
    <scope>NUCLEOTIDE SEQUENCE [LARGE SCALE GENOMIC DNA]</scope>
    <source>
        <strain evidence="1">NY0173</strain>
    </source>
</reference>
<dbReference type="Proteomes" id="UP000265618">
    <property type="component" value="Unassembled WGS sequence"/>
</dbReference>
<comment type="caution">
    <text evidence="1">The sequence shown here is derived from an EMBL/GenBank/DDBJ whole genome shotgun (WGS) entry which is preliminary data.</text>
</comment>
<gene>
    <name evidence="1" type="ORF">KIPB_005290</name>
</gene>
<protein>
    <submittedName>
        <fullName evidence="1">Uncharacterized protein</fullName>
    </submittedName>
</protein>
<feature type="non-terminal residue" evidence="1">
    <location>
        <position position="1"/>
    </location>
</feature>
<evidence type="ECO:0000313" key="2">
    <source>
        <dbReference type="Proteomes" id="UP000265618"/>
    </source>
</evidence>
<evidence type="ECO:0000313" key="1">
    <source>
        <dbReference type="EMBL" id="GCA62714.1"/>
    </source>
</evidence>
<organism evidence="1 2">
    <name type="scientific">Kipferlia bialata</name>
    <dbReference type="NCBI Taxonomy" id="797122"/>
    <lineage>
        <taxon>Eukaryota</taxon>
        <taxon>Metamonada</taxon>
        <taxon>Carpediemonas-like organisms</taxon>
        <taxon>Kipferlia</taxon>
    </lineage>
</organism>
<proteinExistence type="predicted"/>
<name>A0A391NL55_9EUKA</name>
<dbReference type="EMBL" id="BDIP01001222">
    <property type="protein sequence ID" value="GCA62714.1"/>
    <property type="molecule type" value="Genomic_DNA"/>
</dbReference>
<accession>A0A391NL55</accession>
<sequence>ELQHNLDLLTQMGIAGIIDVMETTEEFDM</sequence>